<dbReference type="PANTHER" id="PTHR30163">
    <property type="entry name" value="MEMBRANE-BOUND LYTIC MUREIN TRANSGLYCOSYLASE B"/>
    <property type="match status" value="1"/>
</dbReference>
<feature type="region of interest" description="Disordered" evidence="1">
    <location>
        <begin position="54"/>
        <end position="84"/>
    </location>
</feature>
<dbReference type="EMBL" id="VLLL01000006">
    <property type="protein sequence ID" value="TWJ11914.1"/>
    <property type="molecule type" value="Genomic_DNA"/>
</dbReference>
<comment type="caution">
    <text evidence="3">The sequence shown here is derived from an EMBL/GenBank/DDBJ whole genome shotgun (WGS) entry which is preliminary data.</text>
</comment>
<dbReference type="AlphaFoldDB" id="A0A562V210"/>
<evidence type="ECO:0000313" key="3">
    <source>
        <dbReference type="EMBL" id="TWJ11914.1"/>
    </source>
</evidence>
<dbReference type="InterPro" id="IPR023346">
    <property type="entry name" value="Lysozyme-like_dom_sf"/>
</dbReference>
<dbReference type="GO" id="GO:0008933">
    <property type="term" value="F:peptidoglycan lytic transglycosylase activity"/>
    <property type="evidence" value="ECO:0007669"/>
    <property type="project" value="TreeGrafter"/>
</dbReference>
<dbReference type="InterPro" id="IPR031304">
    <property type="entry name" value="SLT_2"/>
</dbReference>
<evidence type="ECO:0000259" key="2">
    <source>
        <dbReference type="Pfam" id="PF13406"/>
    </source>
</evidence>
<reference evidence="3 4" key="1">
    <citation type="journal article" date="2013" name="Stand. Genomic Sci.">
        <title>Genomic Encyclopedia of Type Strains, Phase I: The one thousand microbial genomes (KMG-I) project.</title>
        <authorList>
            <person name="Kyrpides N.C."/>
            <person name="Woyke T."/>
            <person name="Eisen J.A."/>
            <person name="Garrity G."/>
            <person name="Lilburn T.G."/>
            <person name="Beck B.J."/>
            <person name="Whitman W.B."/>
            <person name="Hugenholtz P."/>
            <person name="Klenk H.P."/>
        </authorList>
    </citation>
    <scope>NUCLEOTIDE SEQUENCE [LARGE SCALE GENOMIC DNA]</scope>
    <source>
        <strain evidence="3 4">DSM 45044</strain>
    </source>
</reference>
<feature type="compositionally biased region" description="Low complexity" evidence="1">
    <location>
        <begin position="54"/>
        <end position="72"/>
    </location>
</feature>
<name>A0A562V210_9ACTN</name>
<evidence type="ECO:0000313" key="4">
    <source>
        <dbReference type="Proteomes" id="UP000321617"/>
    </source>
</evidence>
<dbReference type="Pfam" id="PF13406">
    <property type="entry name" value="SLT_2"/>
    <property type="match status" value="1"/>
</dbReference>
<dbReference type="InterPro" id="IPR043426">
    <property type="entry name" value="MltB-like"/>
</dbReference>
<organism evidence="3 4">
    <name type="scientific">Stackebrandtia albiflava</name>
    <dbReference type="NCBI Taxonomy" id="406432"/>
    <lineage>
        <taxon>Bacteria</taxon>
        <taxon>Bacillati</taxon>
        <taxon>Actinomycetota</taxon>
        <taxon>Actinomycetes</taxon>
        <taxon>Glycomycetales</taxon>
        <taxon>Glycomycetaceae</taxon>
        <taxon>Stackebrandtia</taxon>
    </lineage>
</organism>
<dbReference type="PANTHER" id="PTHR30163:SF8">
    <property type="entry name" value="LYTIC MUREIN TRANSGLYCOSYLASE"/>
    <property type="match status" value="1"/>
</dbReference>
<dbReference type="Gene3D" id="1.10.530.10">
    <property type="match status" value="1"/>
</dbReference>
<feature type="region of interest" description="Disordered" evidence="1">
    <location>
        <begin position="137"/>
        <end position="181"/>
    </location>
</feature>
<dbReference type="CDD" id="cd13399">
    <property type="entry name" value="Slt35-like"/>
    <property type="match status" value="1"/>
</dbReference>
<evidence type="ECO:0000256" key="1">
    <source>
        <dbReference type="SAM" id="MobiDB-lite"/>
    </source>
</evidence>
<gene>
    <name evidence="3" type="ORF">LX16_2652</name>
</gene>
<accession>A0A562V210</accession>
<feature type="domain" description="Transglycosylase SLT" evidence="2">
    <location>
        <begin position="184"/>
        <end position="230"/>
    </location>
</feature>
<dbReference type="GO" id="GO:0009253">
    <property type="term" value="P:peptidoglycan catabolic process"/>
    <property type="evidence" value="ECO:0007669"/>
    <property type="project" value="TreeGrafter"/>
</dbReference>
<dbReference type="Proteomes" id="UP000321617">
    <property type="component" value="Unassembled WGS sequence"/>
</dbReference>
<keyword evidence="4" id="KW-1185">Reference proteome</keyword>
<protein>
    <submittedName>
        <fullName evidence="3">Transglycosylase protein with SLT domain</fullName>
    </submittedName>
</protein>
<dbReference type="SUPFAM" id="SSF53955">
    <property type="entry name" value="Lysozyme-like"/>
    <property type="match status" value="1"/>
</dbReference>
<proteinExistence type="predicted"/>
<sequence>MVTQGAMTVAVLAGVLGLAVYAVPHAGPEWAYGEEVDPTTVADSGDAPLALPPGVDAVPGVPGVPGSFPSEEPGTESGGPTGADPVLQDWAASLEEPLGISARALQAYGHAEMVLKSARPACRLAWTTLAGIGSVETNHGTTGGTSLAADGRPAKPIRGPALDGTNGNGAHPDSDGGELDDDTTWDRAVGPMQFIPETWDRWAADGDGDGVRDPNDIDDAAVAAGHYLCADNRDLSRAADWYAAVFSYNHLDTYVREVYARADDYGKRSKSPRS</sequence>